<sequence>MPIDAPVFGQMSTSSSSGTARRHSSALTSTQVHNLATPVNPSQRRQGSSPISTTGAYFPPHREIVAGCRTFVTSYFQLGFLPKAIFIQAITRSLNSISPFLLSCILTVSARFTQCLVQRYAGSGRATDNFLRIARAMVPAEMYEPTLERTQAFFLLAIAEWGNGDKDRSSIHMGIAVRMASMLKLHREETYQLPPGAPAEQVIRAESARRTFWMIQTQENLHAGYSSPAPFPLEDITARLPCDEHDFAFGVYPTPRSELPGTVPALVKPDSAQSPHRCLFATLIQSHNIWGKVARRACRSDLKVNGLEPWEPGSEYQVLTREIRKFEAEMPERHRWSAWNLRGWRAEQMHIAYLAVVMVLNVSNIVERRIYLDEILSSINNLQNTISPKTKVPPEGFWTTMSNELFSSVLELHEQIQAFYTMRARGEGFPAILVFCVYICGSLASYLWRYPQLCPQVAGEAEEIFLKSLRVLTDLHQAWPTSTRWQQGLQQIASPMSSAAGSSQSGSSSEDSPPTSCGTSVRSGYSMRSAYKHARNMSTGGMKGSDLRTVVDESVIDPRLAAMAQEGPKSYNDASGTDLFWDESDRMQTSDADAEVFTNELFDAEINTLLTEDAHFGWLDFERVSG</sequence>
<dbReference type="STRING" id="1230097.A0A423XI18"/>
<feature type="compositionally biased region" description="Polar residues" evidence="6">
    <location>
        <begin position="27"/>
        <end position="55"/>
    </location>
</feature>
<evidence type="ECO:0000256" key="2">
    <source>
        <dbReference type="ARBA" id="ARBA00022723"/>
    </source>
</evidence>
<keyword evidence="3" id="KW-0805">Transcription regulation</keyword>
<dbReference type="SMART" id="SM00906">
    <property type="entry name" value="Fungal_trans"/>
    <property type="match status" value="1"/>
</dbReference>
<dbReference type="PANTHER" id="PTHR47338">
    <property type="entry name" value="ZN(II)2CYS6 TRANSCRIPTION FACTOR (EUROFUNG)-RELATED"/>
    <property type="match status" value="1"/>
</dbReference>
<keyword evidence="2" id="KW-0479">Metal-binding</keyword>
<protein>
    <recommendedName>
        <fullName evidence="7">Xylanolytic transcriptional activator regulatory domain-containing protein</fullName>
    </recommendedName>
</protein>
<keyword evidence="9" id="KW-1185">Reference proteome</keyword>
<feature type="compositionally biased region" description="Low complexity" evidence="6">
    <location>
        <begin position="496"/>
        <end position="518"/>
    </location>
</feature>
<dbReference type="GO" id="GO:0008270">
    <property type="term" value="F:zinc ion binding"/>
    <property type="evidence" value="ECO:0007669"/>
    <property type="project" value="InterPro"/>
</dbReference>
<feature type="domain" description="Xylanolytic transcriptional activator regulatory" evidence="7">
    <location>
        <begin position="169"/>
        <end position="247"/>
    </location>
</feature>
<keyword evidence="5" id="KW-0539">Nucleus</keyword>
<comment type="caution">
    <text evidence="8">The sequence shown here is derived from an EMBL/GenBank/DDBJ whole genome shotgun (WGS) entry which is preliminary data.</text>
</comment>
<dbReference type="Proteomes" id="UP000285146">
    <property type="component" value="Unassembled WGS sequence"/>
</dbReference>
<evidence type="ECO:0000256" key="5">
    <source>
        <dbReference type="ARBA" id="ARBA00023242"/>
    </source>
</evidence>
<feature type="region of interest" description="Disordered" evidence="6">
    <location>
        <begin position="496"/>
        <end position="523"/>
    </location>
</feature>
<dbReference type="GO" id="GO:0006351">
    <property type="term" value="P:DNA-templated transcription"/>
    <property type="evidence" value="ECO:0007669"/>
    <property type="project" value="InterPro"/>
</dbReference>
<evidence type="ECO:0000313" key="9">
    <source>
        <dbReference type="Proteomes" id="UP000285146"/>
    </source>
</evidence>
<dbReference type="PANTHER" id="PTHR47338:SF5">
    <property type="entry name" value="ZN(II)2CYS6 TRANSCRIPTION FACTOR (EUROFUNG)"/>
    <property type="match status" value="1"/>
</dbReference>
<feature type="region of interest" description="Disordered" evidence="6">
    <location>
        <begin position="1"/>
        <end position="55"/>
    </location>
</feature>
<comment type="subcellular location">
    <subcellularLocation>
        <location evidence="1">Nucleus</location>
    </subcellularLocation>
</comment>
<dbReference type="GO" id="GO:0005634">
    <property type="term" value="C:nucleus"/>
    <property type="evidence" value="ECO:0007669"/>
    <property type="project" value="UniProtKB-SubCell"/>
</dbReference>
<dbReference type="InterPro" id="IPR050815">
    <property type="entry name" value="TF_fung"/>
</dbReference>
<evidence type="ECO:0000256" key="3">
    <source>
        <dbReference type="ARBA" id="ARBA00023015"/>
    </source>
</evidence>
<evidence type="ECO:0000259" key="7">
    <source>
        <dbReference type="SMART" id="SM00906"/>
    </source>
</evidence>
<dbReference type="AlphaFoldDB" id="A0A423XI18"/>
<dbReference type="Pfam" id="PF04082">
    <property type="entry name" value="Fungal_trans"/>
    <property type="match status" value="1"/>
</dbReference>
<dbReference type="InParanoid" id="A0A423XI18"/>
<dbReference type="OrthoDB" id="2399539at2759"/>
<dbReference type="CDD" id="cd12148">
    <property type="entry name" value="fungal_TF_MHR"/>
    <property type="match status" value="1"/>
</dbReference>
<evidence type="ECO:0000313" key="8">
    <source>
        <dbReference type="EMBL" id="ROW15992.1"/>
    </source>
</evidence>
<evidence type="ECO:0000256" key="4">
    <source>
        <dbReference type="ARBA" id="ARBA00023163"/>
    </source>
</evidence>
<name>A0A423XI18_9PEZI</name>
<evidence type="ECO:0000256" key="6">
    <source>
        <dbReference type="SAM" id="MobiDB-lite"/>
    </source>
</evidence>
<reference evidence="8 9" key="1">
    <citation type="submission" date="2015-09" db="EMBL/GenBank/DDBJ databases">
        <title>Host preference determinants of Valsa canker pathogens revealed by comparative genomics.</title>
        <authorList>
            <person name="Yin Z."/>
            <person name="Huang L."/>
        </authorList>
    </citation>
    <scope>NUCLEOTIDE SEQUENCE [LARGE SCALE GENOMIC DNA]</scope>
    <source>
        <strain evidence="8 9">SXYLt</strain>
    </source>
</reference>
<proteinExistence type="predicted"/>
<evidence type="ECO:0000256" key="1">
    <source>
        <dbReference type="ARBA" id="ARBA00004123"/>
    </source>
</evidence>
<organism evidence="8 9">
    <name type="scientific">Cytospora leucostoma</name>
    <dbReference type="NCBI Taxonomy" id="1230097"/>
    <lineage>
        <taxon>Eukaryota</taxon>
        <taxon>Fungi</taxon>
        <taxon>Dikarya</taxon>
        <taxon>Ascomycota</taxon>
        <taxon>Pezizomycotina</taxon>
        <taxon>Sordariomycetes</taxon>
        <taxon>Sordariomycetidae</taxon>
        <taxon>Diaporthales</taxon>
        <taxon>Cytosporaceae</taxon>
        <taxon>Cytospora</taxon>
    </lineage>
</organism>
<gene>
    <name evidence="8" type="ORF">VPNG_02565</name>
</gene>
<dbReference type="GO" id="GO:0003677">
    <property type="term" value="F:DNA binding"/>
    <property type="evidence" value="ECO:0007669"/>
    <property type="project" value="InterPro"/>
</dbReference>
<accession>A0A423XI18</accession>
<dbReference type="InterPro" id="IPR007219">
    <property type="entry name" value="XnlR_reg_dom"/>
</dbReference>
<dbReference type="GO" id="GO:0000981">
    <property type="term" value="F:DNA-binding transcription factor activity, RNA polymerase II-specific"/>
    <property type="evidence" value="ECO:0007669"/>
    <property type="project" value="InterPro"/>
</dbReference>
<dbReference type="EMBL" id="LKEB01000007">
    <property type="protein sequence ID" value="ROW15992.1"/>
    <property type="molecule type" value="Genomic_DNA"/>
</dbReference>
<keyword evidence="4" id="KW-0804">Transcription</keyword>